<keyword evidence="3" id="KW-1185">Reference proteome</keyword>
<evidence type="ECO:0000313" key="3">
    <source>
        <dbReference type="Proteomes" id="UP000824120"/>
    </source>
</evidence>
<gene>
    <name evidence="2" type="ORF">H5410_018949</name>
</gene>
<sequence>MKKILLVLFLKSRMNGTLKFLTETITGIPCKHAISAIWHENDEVINYVDDYYKVKMYKRIYERAILSINGSLLWPKSGKISHLPPIFSRQNKSGRMQKLRRKEQDEEEANFS</sequence>
<accession>A0A9J6A3I2</accession>
<proteinExistence type="predicted"/>
<dbReference type="Proteomes" id="UP000824120">
    <property type="component" value="Chromosome 3"/>
</dbReference>
<name>A0A9J6A3I2_SOLCO</name>
<reference evidence="2 3" key="1">
    <citation type="submission" date="2020-09" db="EMBL/GenBank/DDBJ databases">
        <title>De no assembly of potato wild relative species, Solanum commersonii.</title>
        <authorList>
            <person name="Cho K."/>
        </authorList>
    </citation>
    <scope>NUCLEOTIDE SEQUENCE [LARGE SCALE GENOMIC DNA]</scope>
    <source>
        <strain evidence="2">LZ3.2</strain>
        <tissue evidence="2">Leaf</tissue>
    </source>
</reference>
<evidence type="ECO:0000256" key="1">
    <source>
        <dbReference type="SAM" id="MobiDB-lite"/>
    </source>
</evidence>
<feature type="region of interest" description="Disordered" evidence="1">
    <location>
        <begin position="85"/>
        <end position="112"/>
    </location>
</feature>
<protein>
    <submittedName>
        <fullName evidence="2">Uncharacterized protein</fullName>
    </submittedName>
</protein>
<dbReference type="EMBL" id="JACXVP010000003">
    <property type="protein sequence ID" value="KAG5619125.1"/>
    <property type="molecule type" value="Genomic_DNA"/>
</dbReference>
<evidence type="ECO:0000313" key="2">
    <source>
        <dbReference type="EMBL" id="KAG5619125.1"/>
    </source>
</evidence>
<dbReference type="AlphaFoldDB" id="A0A9J6A3I2"/>
<organism evidence="2 3">
    <name type="scientific">Solanum commersonii</name>
    <name type="common">Commerson's wild potato</name>
    <name type="synonym">Commerson's nightshade</name>
    <dbReference type="NCBI Taxonomy" id="4109"/>
    <lineage>
        <taxon>Eukaryota</taxon>
        <taxon>Viridiplantae</taxon>
        <taxon>Streptophyta</taxon>
        <taxon>Embryophyta</taxon>
        <taxon>Tracheophyta</taxon>
        <taxon>Spermatophyta</taxon>
        <taxon>Magnoliopsida</taxon>
        <taxon>eudicotyledons</taxon>
        <taxon>Gunneridae</taxon>
        <taxon>Pentapetalae</taxon>
        <taxon>asterids</taxon>
        <taxon>lamiids</taxon>
        <taxon>Solanales</taxon>
        <taxon>Solanaceae</taxon>
        <taxon>Solanoideae</taxon>
        <taxon>Solaneae</taxon>
        <taxon>Solanum</taxon>
    </lineage>
</organism>
<dbReference type="OrthoDB" id="1939383at2759"/>
<comment type="caution">
    <text evidence="2">The sequence shown here is derived from an EMBL/GenBank/DDBJ whole genome shotgun (WGS) entry which is preliminary data.</text>
</comment>